<dbReference type="EMBL" id="CP067089">
    <property type="protein sequence ID" value="QQO11191.1"/>
    <property type="molecule type" value="Genomic_DNA"/>
</dbReference>
<sequence>METLFIVYVALSVFGLGVTVVDFIGILDHVGGGSDGADGSQGSDDYGGDGHDSDGDSSDGDGHDAADHSGGDHSQDTTSDSHHGSYIAPGDTGVKAVTRIMGILRFLVYFALGAGPTGLFALLTGHTSAESLVWGGAAGLAVAVLAKLLRKLIRRDLDSSIKPSEFLMEKAEVTVPVLPGKTGKAVVRQFGKETEIYIRSKDASRSFPRGSSVRIVDYDDSSYWVESPDQEYIESKGGNT</sequence>
<reference evidence="3" key="1">
    <citation type="submission" date="2021-01" db="EMBL/GenBank/DDBJ databases">
        <title>Description of Breznakiella homolactica.</title>
        <authorList>
            <person name="Song Y."/>
            <person name="Brune A."/>
        </authorList>
    </citation>
    <scope>NUCLEOTIDE SEQUENCE</scope>
    <source>
        <strain evidence="3">RmG30</strain>
    </source>
</reference>
<feature type="transmembrane region" description="Helical" evidence="2">
    <location>
        <begin position="6"/>
        <end position="27"/>
    </location>
</feature>
<keyword evidence="2" id="KW-1133">Transmembrane helix</keyword>
<keyword evidence="2" id="KW-0812">Transmembrane</keyword>
<feature type="compositionally biased region" description="Basic and acidic residues" evidence="1">
    <location>
        <begin position="48"/>
        <end position="83"/>
    </location>
</feature>
<dbReference type="RefSeq" id="WP_215628500.1">
    <property type="nucleotide sequence ID" value="NZ_CP067089.2"/>
</dbReference>
<dbReference type="KEGG" id="bhc:JFL75_09860"/>
<evidence type="ECO:0000256" key="2">
    <source>
        <dbReference type="SAM" id="Phobius"/>
    </source>
</evidence>
<accession>A0A7T7XRK9</accession>
<dbReference type="Proteomes" id="UP000595917">
    <property type="component" value="Chromosome"/>
</dbReference>
<gene>
    <name evidence="3" type="ORF">JFL75_09860</name>
</gene>
<proteinExistence type="predicted"/>
<organism evidence="3 4">
    <name type="scientific">Breznakiella homolactica</name>
    <dbReference type="NCBI Taxonomy" id="2798577"/>
    <lineage>
        <taxon>Bacteria</taxon>
        <taxon>Pseudomonadati</taxon>
        <taxon>Spirochaetota</taxon>
        <taxon>Spirochaetia</taxon>
        <taxon>Spirochaetales</taxon>
        <taxon>Breznakiellaceae</taxon>
        <taxon>Breznakiella</taxon>
    </lineage>
</organism>
<dbReference type="AlphaFoldDB" id="A0A7T7XRK9"/>
<dbReference type="Gene3D" id="2.40.50.140">
    <property type="entry name" value="Nucleic acid-binding proteins"/>
    <property type="match status" value="1"/>
</dbReference>
<feature type="transmembrane region" description="Helical" evidence="2">
    <location>
        <begin position="131"/>
        <end position="149"/>
    </location>
</feature>
<feature type="transmembrane region" description="Helical" evidence="2">
    <location>
        <begin position="106"/>
        <end position="125"/>
    </location>
</feature>
<evidence type="ECO:0008006" key="5">
    <source>
        <dbReference type="Google" id="ProtNLM"/>
    </source>
</evidence>
<keyword evidence="4" id="KW-1185">Reference proteome</keyword>
<keyword evidence="2" id="KW-0472">Membrane</keyword>
<evidence type="ECO:0000313" key="4">
    <source>
        <dbReference type="Proteomes" id="UP000595917"/>
    </source>
</evidence>
<dbReference type="InterPro" id="IPR012340">
    <property type="entry name" value="NA-bd_OB-fold"/>
</dbReference>
<evidence type="ECO:0000256" key="1">
    <source>
        <dbReference type="SAM" id="MobiDB-lite"/>
    </source>
</evidence>
<feature type="region of interest" description="Disordered" evidence="1">
    <location>
        <begin position="34"/>
        <end position="86"/>
    </location>
</feature>
<name>A0A7T7XRK9_9SPIR</name>
<evidence type="ECO:0000313" key="3">
    <source>
        <dbReference type="EMBL" id="QQO11191.1"/>
    </source>
</evidence>
<protein>
    <recommendedName>
        <fullName evidence="5">NfeD-like C-terminal domain-containing protein</fullName>
    </recommendedName>
</protein>